<dbReference type="GeneID" id="98407273"/>
<dbReference type="InterPro" id="IPR004839">
    <property type="entry name" value="Aminotransferase_I/II_large"/>
</dbReference>
<dbReference type="Proteomes" id="UP000397656">
    <property type="component" value="Plasmid pRK1-5"/>
</dbReference>
<dbReference type="InterPro" id="IPR050596">
    <property type="entry name" value="AspAT/PAT-like"/>
</dbReference>
<keyword evidence="5" id="KW-0663">Pyridoxal phosphate</keyword>
<evidence type="ECO:0000256" key="1">
    <source>
        <dbReference type="ARBA" id="ARBA00001933"/>
    </source>
</evidence>
<dbReference type="GO" id="GO:0006520">
    <property type="term" value="P:amino acid metabolic process"/>
    <property type="evidence" value="ECO:0007669"/>
    <property type="project" value="InterPro"/>
</dbReference>
<dbReference type="InterPro" id="IPR015422">
    <property type="entry name" value="PyrdxlP-dep_Trfase_small"/>
</dbReference>
<feature type="domain" description="Aminotransferase class I/classII large" evidence="7">
    <location>
        <begin position="35"/>
        <end position="371"/>
    </location>
</feature>
<dbReference type="GO" id="GO:0030170">
    <property type="term" value="F:pyridoxal phosphate binding"/>
    <property type="evidence" value="ECO:0007669"/>
    <property type="project" value="InterPro"/>
</dbReference>
<comment type="similarity">
    <text evidence="2 6">Belongs to the class-I pyridoxal-phosphate-dependent aminotransferase family.</text>
</comment>
<dbReference type="Pfam" id="PF00155">
    <property type="entry name" value="Aminotran_1_2"/>
    <property type="match status" value="1"/>
</dbReference>
<dbReference type="EC" id="2.6.1.-" evidence="6"/>
<reference evidence="8 9" key="1">
    <citation type="submission" date="2020-10" db="EMBL/GenBank/DDBJ databases">
        <title>Complete genome sequence of Cupriavidus basilensis CCUG 49340T.</title>
        <authorList>
            <person name="Salva-Serra F."/>
            <person name="Donoso R.A."/>
            <person name="Cho K.H."/>
            <person name="Yoo J.A."/>
            <person name="Lee K."/>
            <person name="Yoon S.-H."/>
            <person name="Perez-Pantoja D."/>
            <person name="Moore E.R.B."/>
        </authorList>
    </citation>
    <scope>NUCLEOTIDE SEQUENCE [LARGE SCALE GENOMIC DNA]</scope>
    <source>
        <strain evidence="9">CCUG 49340</strain>
        <plasmid evidence="8 9">pRK1-5</plasmid>
    </source>
</reference>
<proteinExistence type="inferred from homology"/>
<evidence type="ECO:0000256" key="2">
    <source>
        <dbReference type="ARBA" id="ARBA00007441"/>
    </source>
</evidence>
<geneLocation type="plasmid" evidence="8 9">
    <name>pRK1-5</name>
</geneLocation>
<sequence length="385" mass="41058">MPNANLLSHSVKAMKPSATLESAQLARDLKSQGRDVISLATGEPDFPTPAHIIEAAHKAAVDGKTKYSPVNGVPELRAAIAAKLKLDNALDVDVQNIVVCSGAKQVISNAFIATLNPGDEVIIPAPYWVSYPELVSMLGGVPVVAQTDGPRFILSPEELEKRISPRTKWLLLNSPSNPSGATYSDTELKELGKVLQRHPHVLVMTDDIYEYLVYGDTTFATLAQAVPELADRTLVINGVSKAYAMTGWRIGYAAGRTELIKAMCKVQGQLSSAPNMVAQYAAAAALNGPRTEVRNFVRTYDERRKISAAILNATDGLSCTLPDGAFYLFPSCQNILGKKTQQGKVIDTDAAFATELLNSEGVAVVPGSAFGGLLVFSAISDGTKS</sequence>
<evidence type="ECO:0000256" key="5">
    <source>
        <dbReference type="ARBA" id="ARBA00022898"/>
    </source>
</evidence>
<evidence type="ECO:0000256" key="3">
    <source>
        <dbReference type="ARBA" id="ARBA00022576"/>
    </source>
</evidence>
<dbReference type="PROSITE" id="PS00105">
    <property type="entry name" value="AA_TRANSFER_CLASS_1"/>
    <property type="match status" value="1"/>
</dbReference>
<dbReference type="PANTHER" id="PTHR46383">
    <property type="entry name" value="ASPARTATE AMINOTRANSFERASE"/>
    <property type="match status" value="1"/>
</dbReference>
<dbReference type="SUPFAM" id="SSF53383">
    <property type="entry name" value="PLP-dependent transferases"/>
    <property type="match status" value="1"/>
</dbReference>
<dbReference type="Gene3D" id="3.90.1150.10">
    <property type="entry name" value="Aspartate Aminotransferase, domain 1"/>
    <property type="match status" value="1"/>
</dbReference>
<dbReference type="FunFam" id="3.40.640.10:FF:000033">
    <property type="entry name" value="Aspartate aminotransferase"/>
    <property type="match status" value="1"/>
</dbReference>
<gene>
    <name evidence="8" type="ORF">F7R26_040585</name>
</gene>
<dbReference type="InterPro" id="IPR015421">
    <property type="entry name" value="PyrdxlP-dep_Trfase_major"/>
</dbReference>
<organism evidence="8 9">
    <name type="scientific">Cupriavidus basilensis</name>
    <dbReference type="NCBI Taxonomy" id="68895"/>
    <lineage>
        <taxon>Bacteria</taxon>
        <taxon>Pseudomonadati</taxon>
        <taxon>Pseudomonadota</taxon>
        <taxon>Betaproteobacteria</taxon>
        <taxon>Burkholderiales</taxon>
        <taxon>Burkholderiaceae</taxon>
        <taxon>Cupriavidus</taxon>
    </lineage>
</organism>
<keyword evidence="3 6" id="KW-0032">Aminotransferase</keyword>
<dbReference type="Gene3D" id="3.40.640.10">
    <property type="entry name" value="Type I PLP-dependent aspartate aminotransferase-like (Major domain)"/>
    <property type="match status" value="1"/>
</dbReference>
<dbReference type="RefSeq" id="WP_193692296.1">
    <property type="nucleotide sequence ID" value="NZ_CP062809.1"/>
</dbReference>
<protein>
    <recommendedName>
        <fullName evidence="6">Aminotransferase</fullName>
        <ecNumber evidence="6">2.6.1.-</ecNumber>
    </recommendedName>
</protein>
<dbReference type="PANTHER" id="PTHR46383:SF1">
    <property type="entry name" value="ASPARTATE AMINOTRANSFERASE"/>
    <property type="match status" value="1"/>
</dbReference>
<evidence type="ECO:0000256" key="4">
    <source>
        <dbReference type="ARBA" id="ARBA00022679"/>
    </source>
</evidence>
<accession>A0A7M2HBT3</accession>
<dbReference type="EMBL" id="CP062809">
    <property type="protein sequence ID" value="QOT82416.1"/>
    <property type="molecule type" value="Genomic_DNA"/>
</dbReference>
<dbReference type="AlphaFoldDB" id="A0A7M2HBT3"/>
<name>A0A7M2HBT3_9BURK</name>
<keyword evidence="8" id="KW-0614">Plasmid</keyword>
<evidence type="ECO:0000313" key="8">
    <source>
        <dbReference type="EMBL" id="QOT82416.1"/>
    </source>
</evidence>
<evidence type="ECO:0000256" key="6">
    <source>
        <dbReference type="RuleBase" id="RU000481"/>
    </source>
</evidence>
<dbReference type="GO" id="GO:0008483">
    <property type="term" value="F:transaminase activity"/>
    <property type="evidence" value="ECO:0007669"/>
    <property type="project" value="UniProtKB-KW"/>
</dbReference>
<evidence type="ECO:0000259" key="7">
    <source>
        <dbReference type="Pfam" id="PF00155"/>
    </source>
</evidence>
<evidence type="ECO:0000313" key="9">
    <source>
        <dbReference type="Proteomes" id="UP000397656"/>
    </source>
</evidence>
<keyword evidence="4 6" id="KW-0808">Transferase</keyword>
<dbReference type="CDD" id="cd00609">
    <property type="entry name" value="AAT_like"/>
    <property type="match status" value="1"/>
</dbReference>
<dbReference type="InterPro" id="IPR004838">
    <property type="entry name" value="NHTrfase_class1_PyrdxlP-BS"/>
</dbReference>
<dbReference type="InterPro" id="IPR015424">
    <property type="entry name" value="PyrdxlP-dep_Trfase"/>
</dbReference>
<comment type="cofactor">
    <cofactor evidence="1 6">
        <name>pyridoxal 5'-phosphate</name>
        <dbReference type="ChEBI" id="CHEBI:597326"/>
    </cofactor>
</comment>